<dbReference type="OrthoDB" id="6348902at2759"/>
<dbReference type="Proteomes" id="UP000094527">
    <property type="component" value="Unassembled WGS sequence"/>
</dbReference>
<evidence type="ECO:0000256" key="2">
    <source>
        <dbReference type="SAM" id="SignalP"/>
    </source>
</evidence>
<gene>
    <name evidence="3" type="ORF">Ocin01_09620</name>
</gene>
<keyword evidence="2" id="KW-0732">Signal</keyword>
<keyword evidence="4" id="KW-1185">Reference proteome</keyword>
<keyword evidence="1" id="KW-0812">Transmembrane</keyword>
<feature type="transmembrane region" description="Helical" evidence="1">
    <location>
        <begin position="115"/>
        <end position="135"/>
    </location>
</feature>
<proteinExistence type="predicted"/>
<feature type="transmembrane region" description="Helical" evidence="1">
    <location>
        <begin position="420"/>
        <end position="443"/>
    </location>
</feature>
<evidence type="ECO:0000313" key="4">
    <source>
        <dbReference type="Proteomes" id="UP000094527"/>
    </source>
</evidence>
<name>A0A1D2MVU9_ORCCI</name>
<feature type="transmembrane region" description="Helical" evidence="1">
    <location>
        <begin position="299"/>
        <end position="318"/>
    </location>
</feature>
<accession>A0A1D2MVU9</accession>
<evidence type="ECO:0000313" key="3">
    <source>
        <dbReference type="EMBL" id="ODM97048.1"/>
    </source>
</evidence>
<feature type="chain" id="PRO_5008904628" evidence="2">
    <location>
        <begin position="27"/>
        <end position="582"/>
    </location>
</feature>
<keyword evidence="1" id="KW-0472">Membrane</keyword>
<comment type="caution">
    <text evidence="3">The sequence shown here is derived from an EMBL/GenBank/DDBJ whole genome shotgun (WGS) entry which is preliminary data.</text>
</comment>
<feature type="signal peptide" evidence="2">
    <location>
        <begin position="1"/>
        <end position="26"/>
    </location>
</feature>
<dbReference type="PANTHER" id="PTHR21398:SF6">
    <property type="entry name" value="AGAP007094-PA"/>
    <property type="match status" value="1"/>
</dbReference>
<sequence>MYKSVKSSVLLLVTFSTISLLPTTFSSKISSVPGLSRDASSKIQEQVPKLAKLFDNPSPNDGYESLRFFSSGLTEGLFKKQLYNTSIALTSSLFSFQLPSNADSESTTVNAANQVIFGMFAMLSAVLIFSLPVLLTGTRFNPNARSLEDAEGVLDKIFEIEPLARLIKNDYHKKIGLEPEKCLKKTICEAHRSPHNKRYGMLAVPFQMFYPSLAQGDDQSRATMYQEAAYDGKYTKTKCEKKYNCFFDVLEVGRYLLDCISSHNGGLPDEKHFIFLIRILKWQPVHQGKNYLKQLDSPLGSYLFCANCLFWLFILGAFCPASCEFSLDPDFVNVNQFPDADLHTRVSRGLLDIEGGDGKLQAKDGTDAYETLRQLSQAATQPFIRRRLFNTSVALTVPLFSFTLPQRAAEGSTVDLANQAIFGLFALLVVMLVFTVPVLFTGIRPFQLDGRSNQEETSQGILNNLMHSEHLINLMGADMRNKIGLNPEQCLQKSICDAHRHPKKYGLFALPFQIFFPPPTPGKATSRSSKYQMAAQTGEYTKSECWAKYNCFFDLLDLAVYVVDWFSPQTNNLEEMDANIQM</sequence>
<dbReference type="InterPro" id="IPR006631">
    <property type="entry name" value="DM4_12"/>
</dbReference>
<reference evidence="3 4" key="1">
    <citation type="journal article" date="2016" name="Genome Biol. Evol.">
        <title>Gene Family Evolution Reflects Adaptation to Soil Environmental Stressors in the Genome of the Collembolan Orchesella cincta.</title>
        <authorList>
            <person name="Faddeeva-Vakhrusheva A."/>
            <person name="Derks M.F."/>
            <person name="Anvar S.Y."/>
            <person name="Agamennone V."/>
            <person name="Suring W."/>
            <person name="Smit S."/>
            <person name="van Straalen N.M."/>
            <person name="Roelofs D."/>
        </authorList>
    </citation>
    <scope>NUCLEOTIDE SEQUENCE [LARGE SCALE GENOMIC DNA]</scope>
    <source>
        <tissue evidence="3">Mixed pool</tissue>
    </source>
</reference>
<organism evidence="3 4">
    <name type="scientific">Orchesella cincta</name>
    <name type="common">Springtail</name>
    <name type="synonym">Podura cincta</name>
    <dbReference type="NCBI Taxonomy" id="48709"/>
    <lineage>
        <taxon>Eukaryota</taxon>
        <taxon>Metazoa</taxon>
        <taxon>Ecdysozoa</taxon>
        <taxon>Arthropoda</taxon>
        <taxon>Hexapoda</taxon>
        <taxon>Collembola</taxon>
        <taxon>Entomobryomorpha</taxon>
        <taxon>Entomobryoidea</taxon>
        <taxon>Orchesellidae</taxon>
        <taxon>Orchesellinae</taxon>
        <taxon>Orchesella</taxon>
    </lineage>
</organism>
<dbReference type="PANTHER" id="PTHR21398">
    <property type="entry name" value="AGAP007094-PA"/>
    <property type="match status" value="1"/>
</dbReference>
<dbReference type="AlphaFoldDB" id="A0A1D2MVU9"/>
<evidence type="ECO:0000256" key="1">
    <source>
        <dbReference type="SAM" id="Phobius"/>
    </source>
</evidence>
<keyword evidence="1" id="KW-1133">Transmembrane helix</keyword>
<dbReference type="EMBL" id="LJIJ01000476">
    <property type="protein sequence ID" value="ODM97048.1"/>
    <property type="molecule type" value="Genomic_DNA"/>
</dbReference>
<dbReference type="Pfam" id="PF07841">
    <property type="entry name" value="DM4_12"/>
    <property type="match status" value="2"/>
</dbReference>
<protein>
    <submittedName>
        <fullName evidence="3">Uncharacterized protein</fullName>
    </submittedName>
</protein>